<evidence type="ECO:0008006" key="4">
    <source>
        <dbReference type="Google" id="ProtNLM"/>
    </source>
</evidence>
<feature type="signal peptide" evidence="1">
    <location>
        <begin position="1"/>
        <end position="18"/>
    </location>
</feature>
<dbReference type="AlphaFoldDB" id="A0A1G1THQ6"/>
<reference evidence="2 3" key="1">
    <citation type="submission" date="2016-08" db="EMBL/GenBank/DDBJ databases">
        <title>Hymenobacter coccineus sp. nov., Hymenobacter lapidarius sp. nov. and Hymenobacter glacialis sp. nov., isolated from Antarctic soil.</title>
        <authorList>
            <person name="Sedlacek I."/>
            <person name="Kralova S."/>
            <person name="Kyrova K."/>
            <person name="Maslanova I."/>
            <person name="Stankova E."/>
            <person name="Vrbovska V."/>
            <person name="Nemec M."/>
            <person name="Bartak M."/>
            <person name="Svec P."/>
            <person name="Busse H.-J."/>
            <person name="Pantucek R."/>
        </authorList>
    </citation>
    <scope>NUCLEOTIDE SEQUENCE [LARGE SCALE GENOMIC DNA]</scope>
    <source>
        <strain evidence="2 3">CCM 8649</strain>
    </source>
</reference>
<sequence>MRLRYPLLSAAGALLALAGCRTQDAPAPDYGNDYYPVAVGTYRAYQVVDTTWNNYVRSVGTPYQLREAITGTYADAAGQPAYRVERARRATTADAWVADSVFALNVSPNAVVLNRGNRRTVEAVFPARTGRIWNFNAFNNNSADTVNADTRSYRRVGAPYTTAVLGGPARAYPTTVTAVDTALNNTNVYEDNLYYLRTYQQVLAQGVGPVLRRRRRFIYTGGTSGALPVPGQVFSGYIHRETLIDAGTL</sequence>
<evidence type="ECO:0000256" key="1">
    <source>
        <dbReference type="SAM" id="SignalP"/>
    </source>
</evidence>
<evidence type="ECO:0000313" key="3">
    <source>
        <dbReference type="Proteomes" id="UP000177506"/>
    </source>
</evidence>
<protein>
    <recommendedName>
        <fullName evidence="4">DUF4397 domain-containing protein</fullName>
    </recommendedName>
</protein>
<dbReference type="Proteomes" id="UP000177506">
    <property type="component" value="Unassembled WGS sequence"/>
</dbReference>
<dbReference type="RefSeq" id="WP_070743078.1">
    <property type="nucleotide sequence ID" value="NZ_MDZA01000154.1"/>
</dbReference>
<dbReference type="PROSITE" id="PS51257">
    <property type="entry name" value="PROKAR_LIPOPROTEIN"/>
    <property type="match status" value="1"/>
</dbReference>
<feature type="chain" id="PRO_5009579508" description="DUF4397 domain-containing protein" evidence="1">
    <location>
        <begin position="19"/>
        <end position="249"/>
    </location>
</feature>
<keyword evidence="1" id="KW-0732">Signal</keyword>
<accession>A0A1G1THQ6</accession>
<gene>
    <name evidence="2" type="ORF">BEN49_22930</name>
</gene>
<organism evidence="2 3">
    <name type="scientific">Hymenobacter coccineus</name>
    <dbReference type="NCBI Taxonomy" id="1908235"/>
    <lineage>
        <taxon>Bacteria</taxon>
        <taxon>Pseudomonadati</taxon>
        <taxon>Bacteroidota</taxon>
        <taxon>Cytophagia</taxon>
        <taxon>Cytophagales</taxon>
        <taxon>Hymenobacteraceae</taxon>
        <taxon>Hymenobacter</taxon>
    </lineage>
</organism>
<evidence type="ECO:0000313" key="2">
    <source>
        <dbReference type="EMBL" id="OGX90397.1"/>
    </source>
</evidence>
<name>A0A1G1THQ6_9BACT</name>
<keyword evidence="3" id="KW-1185">Reference proteome</keyword>
<dbReference type="OrthoDB" id="1467525at2"/>
<dbReference type="EMBL" id="MDZA01000154">
    <property type="protein sequence ID" value="OGX90397.1"/>
    <property type="molecule type" value="Genomic_DNA"/>
</dbReference>
<proteinExistence type="predicted"/>
<comment type="caution">
    <text evidence="2">The sequence shown here is derived from an EMBL/GenBank/DDBJ whole genome shotgun (WGS) entry which is preliminary data.</text>
</comment>